<evidence type="ECO:0000313" key="4">
    <source>
        <dbReference type="Proteomes" id="UP001058682"/>
    </source>
</evidence>
<dbReference type="Gene3D" id="3.40.190.10">
    <property type="entry name" value="Periplasmic binding protein-like II"/>
    <property type="match status" value="1"/>
</dbReference>
<dbReference type="PANTHER" id="PTHR30290">
    <property type="entry name" value="PERIPLASMIC BINDING COMPONENT OF ABC TRANSPORTER"/>
    <property type="match status" value="1"/>
</dbReference>
<dbReference type="GO" id="GO:1904680">
    <property type="term" value="F:peptide transmembrane transporter activity"/>
    <property type="evidence" value="ECO:0007669"/>
    <property type="project" value="TreeGrafter"/>
</dbReference>
<protein>
    <submittedName>
        <fullName evidence="3">Peptide ABC transporter substrate-binding protein</fullName>
    </submittedName>
</protein>
<feature type="domain" description="Solute-binding protein family 5" evidence="2">
    <location>
        <begin position="69"/>
        <end position="436"/>
    </location>
</feature>
<dbReference type="Gene3D" id="3.10.105.10">
    <property type="entry name" value="Dipeptide-binding Protein, Domain 3"/>
    <property type="match status" value="1"/>
</dbReference>
<dbReference type="GO" id="GO:0043190">
    <property type="term" value="C:ATP-binding cassette (ABC) transporter complex"/>
    <property type="evidence" value="ECO:0007669"/>
    <property type="project" value="InterPro"/>
</dbReference>
<feature type="chain" id="PRO_5041929588" evidence="1">
    <location>
        <begin position="20"/>
        <end position="536"/>
    </location>
</feature>
<proteinExistence type="predicted"/>
<feature type="signal peptide" evidence="1">
    <location>
        <begin position="1"/>
        <end position="19"/>
    </location>
</feature>
<dbReference type="AlphaFoldDB" id="A0AAE9MT02"/>
<dbReference type="GO" id="GO:0015833">
    <property type="term" value="P:peptide transport"/>
    <property type="evidence" value="ECO:0007669"/>
    <property type="project" value="TreeGrafter"/>
</dbReference>
<accession>A0AAE9MT02</accession>
<dbReference type="PANTHER" id="PTHR30290:SF83">
    <property type="entry name" value="ABC TRANSPORTER SUBSTRATE-BINDING PROTEIN"/>
    <property type="match status" value="1"/>
</dbReference>
<dbReference type="InterPro" id="IPR039424">
    <property type="entry name" value="SBP_5"/>
</dbReference>
<evidence type="ECO:0000259" key="2">
    <source>
        <dbReference type="Pfam" id="PF00496"/>
    </source>
</evidence>
<name>A0AAE9MT02_9SPIR</name>
<dbReference type="Pfam" id="PF00496">
    <property type="entry name" value="SBP_bac_5"/>
    <property type="match status" value="1"/>
</dbReference>
<evidence type="ECO:0000256" key="1">
    <source>
        <dbReference type="SAM" id="SignalP"/>
    </source>
</evidence>
<dbReference type="EMBL" id="CP038804">
    <property type="protein sequence ID" value="UTY33639.1"/>
    <property type="molecule type" value="Genomic_DNA"/>
</dbReference>
<dbReference type="SUPFAM" id="SSF53850">
    <property type="entry name" value="Periplasmic binding protein-like II"/>
    <property type="match status" value="1"/>
</dbReference>
<organism evidence="3 4">
    <name type="scientific">Treponema putidum</name>
    <dbReference type="NCBI Taxonomy" id="221027"/>
    <lineage>
        <taxon>Bacteria</taxon>
        <taxon>Pseudomonadati</taxon>
        <taxon>Spirochaetota</taxon>
        <taxon>Spirochaetia</taxon>
        <taxon>Spirochaetales</taxon>
        <taxon>Treponemataceae</taxon>
        <taxon>Treponema</taxon>
    </lineage>
</organism>
<evidence type="ECO:0000313" key="3">
    <source>
        <dbReference type="EMBL" id="UTY33639.1"/>
    </source>
</evidence>
<dbReference type="Proteomes" id="UP001058682">
    <property type="component" value="Chromosome"/>
</dbReference>
<dbReference type="InterPro" id="IPR030678">
    <property type="entry name" value="Peptide/Ni-bd"/>
</dbReference>
<sequence length="536" mass="60975">MKNKLSALFLILMSFCLFSQEDQKKELNISISSGIPMLHPHTAYDAGEAQILTALCEGLFVYDPYTLQPVSALAEKYSVSGGRLWRFTIREGAKFENGKPITAQTFVDSWLNLLNPAGNHPYASLLDCIDGASDYRNGKLKNKNQVGIKAESERVLLVSTNTEIEYLPNILCHHAFSAVETSQLEAALKFSNIERIEKLKDSFKPISSGAYKIKKFSEKELVLVKNENYWDKDNVQIPQINLFLDLSKEDAIEKFNIGKIDWLSRSDVISKIGDQRCVNIDPLFATDYFFFKTSSPNIKDADFRKALLLAVPYEELRKGYPIKAETLIFPLAGYPKIQGITEYNLQKAQEIINSLNLDEEQKKIVIKIPENTYYQELAKILSASWSKIGVKTEVKTVSLNSYYNSLKSNDFDLGTITWIGDFADPLAFLEMFRPNSSLNDSDWKNQEFERIILKSHSEKDFKKRYEMLSKAEELLLGESVIIPISYRLSVNIIDIYSIGGWYSNAIDIHPFKFIKFIKPQPVPGLVKLNNKPKQAS</sequence>
<dbReference type="GO" id="GO:0030288">
    <property type="term" value="C:outer membrane-bounded periplasmic space"/>
    <property type="evidence" value="ECO:0007669"/>
    <property type="project" value="UniProtKB-ARBA"/>
</dbReference>
<dbReference type="Gene3D" id="3.90.76.10">
    <property type="entry name" value="Dipeptide-binding Protein, Domain 1"/>
    <property type="match status" value="1"/>
</dbReference>
<keyword evidence="1" id="KW-0732">Signal</keyword>
<gene>
    <name evidence="3" type="ORF">E4N74_06100</name>
</gene>
<dbReference type="InterPro" id="IPR000914">
    <property type="entry name" value="SBP_5_dom"/>
</dbReference>
<reference evidence="3" key="1">
    <citation type="submission" date="2019-04" db="EMBL/GenBank/DDBJ databases">
        <title>Whole genome sequencing of oral phylogroup 2 treponemes.</title>
        <authorList>
            <person name="Chan Y."/>
            <person name="Zeng H.H."/>
            <person name="Yu X.L."/>
            <person name="Leung W.K."/>
            <person name="Watt R.M."/>
        </authorList>
    </citation>
    <scope>NUCLEOTIDE SEQUENCE</scope>
    <source>
        <strain evidence="3">OMZ 835</strain>
    </source>
</reference>
<dbReference type="PIRSF" id="PIRSF002741">
    <property type="entry name" value="MppA"/>
    <property type="match status" value="1"/>
</dbReference>
<dbReference type="CDD" id="cd08504">
    <property type="entry name" value="PBP2_OppA"/>
    <property type="match status" value="1"/>
</dbReference>